<feature type="transmembrane region" description="Helical" evidence="1">
    <location>
        <begin position="184"/>
        <end position="203"/>
    </location>
</feature>
<dbReference type="GO" id="GO:0016301">
    <property type="term" value="F:kinase activity"/>
    <property type="evidence" value="ECO:0007669"/>
    <property type="project" value="UniProtKB-KW"/>
</dbReference>
<reference evidence="4" key="1">
    <citation type="submission" date="2016-11" db="EMBL/GenBank/DDBJ databases">
        <authorList>
            <person name="Varghese N."/>
            <person name="Submissions S."/>
        </authorList>
    </citation>
    <scope>NUCLEOTIDE SEQUENCE [LARGE SCALE GENOMIC DNA]</scope>
    <source>
        <strain evidence="4">UWOS</strain>
    </source>
</reference>
<feature type="transmembrane region" description="Helical" evidence="1">
    <location>
        <begin position="6"/>
        <end position="30"/>
    </location>
</feature>
<dbReference type="PANTHER" id="PTHR45228">
    <property type="entry name" value="CYCLIC DI-GMP PHOSPHODIESTERASE TM_0186-RELATED"/>
    <property type="match status" value="1"/>
</dbReference>
<accession>A0A1M6WFY5</accession>
<dbReference type="SUPFAM" id="SSF109604">
    <property type="entry name" value="HD-domain/PDEase-like"/>
    <property type="match status" value="1"/>
</dbReference>
<keyword evidence="4" id="KW-1185">Reference proteome</keyword>
<evidence type="ECO:0000256" key="1">
    <source>
        <dbReference type="SAM" id="Phobius"/>
    </source>
</evidence>
<keyword evidence="1" id="KW-1133">Transmembrane helix</keyword>
<dbReference type="InterPro" id="IPR052020">
    <property type="entry name" value="Cyclic_di-GMP/3'3'-cGAMP_PDE"/>
</dbReference>
<dbReference type="CDD" id="cd00077">
    <property type="entry name" value="HDc"/>
    <property type="match status" value="1"/>
</dbReference>
<name>A0A1M6WFY5_9BACT</name>
<evidence type="ECO:0000313" key="4">
    <source>
        <dbReference type="Proteomes" id="UP000184275"/>
    </source>
</evidence>
<dbReference type="Proteomes" id="UP000184275">
    <property type="component" value="Unassembled WGS sequence"/>
</dbReference>
<proteinExistence type="predicted"/>
<feature type="transmembrane region" description="Helical" evidence="1">
    <location>
        <begin position="42"/>
        <end position="64"/>
    </location>
</feature>
<dbReference type="AlphaFoldDB" id="A0A1M6WFY5"/>
<dbReference type="InterPro" id="IPR037522">
    <property type="entry name" value="HD_GYP_dom"/>
</dbReference>
<sequence>MDLRSLFYFCIMVIFYLIAMCVISAVNLLILYSLFPKKRENFFYSSVFHFLAIAQLGHLFLALSTNVEEAILANKIAYIGAAFFPMFIFLGVLDVCQIRLKRKTYLLLLLPSIFVFTMACTTGYKPWFYEKVEYITTMGVGDFAAEYGPFHVCFNVMFLSYMAACMGVWLYACIRKKNIPIYNLAYTSLIGVVCGEAFIVSRALGTDTLVMPACYVIIEVILLFAASRFQRYDLNSLIVEEVQKNNFCAYISITPDYHYVGANELAFRYFPELLHRRIDSVLKDSNESFKAFLNVIHRAVSMNQNLSYFQIGDDFFKCLVRSVSYGYGSKGFLLRIEKDVQMQQYSSLLGRYNSSLTDLKEKNLQIHSIQKQMSLGLVYMEEFRDGSTGGHLKRVAHAVQILVGVIRQNANWQISEDFCNNVIRSAPMHDVGKIAIKDSILTKMGKFLPEEYEVMKTHAEIGAAIIKNVLSNVESEEMQRIAQNMAFFHHERWDGSGYPKGLKGEQIPLEARIMAIADVYDALVSERSYKKKFSFAEADKIILESMGTQFDPNLQKCYEECRPKLEAYYSSYNEE</sequence>
<protein>
    <submittedName>
        <fullName evidence="3">N-terminal 7TM region of histidine kinase</fullName>
    </submittedName>
</protein>
<dbReference type="Pfam" id="PF16927">
    <property type="entry name" value="HisKA_7TM"/>
    <property type="match status" value="1"/>
</dbReference>
<gene>
    <name evidence="3" type="ORF">SAMN05720469_12419</name>
</gene>
<keyword evidence="1" id="KW-0472">Membrane</keyword>
<feature type="transmembrane region" description="Helical" evidence="1">
    <location>
        <begin position="209"/>
        <end position="226"/>
    </location>
</feature>
<keyword evidence="1" id="KW-0812">Transmembrane</keyword>
<keyword evidence="3" id="KW-0808">Transferase</keyword>
<dbReference type="Pfam" id="PF13487">
    <property type="entry name" value="HD_5"/>
    <property type="match status" value="1"/>
</dbReference>
<evidence type="ECO:0000259" key="2">
    <source>
        <dbReference type="PROSITE" id="PS51832"/>
    </source>
</evidence>
<keyword evidence="3" id="KW-0418">Kinase</keyword>
<dbReference type="Gene3D" id="1.10.3210.10">
    <property type="entry name" value="Hypothetical protein af1432"/>
    <property type="match status" value="1"/>
</dbReference>
<feature type="transmembrane region" description="Helical" evidence="1">
    <location>
        <begin position="76"/>
        <end position="93"/>
    </location>
</feature>
<dbReference type="EMBL" id="FRAW01000024">
    <property type="protein sequence ID" value="SHK92588.1"/>
    <property type="molecule type" value="Genomic_DNA"/>
</dbReference>
<feature type="transmembrane region" description="Helical" evidence="1">
    <location>
        <begin position="105"/>
        <end position="127"/>
    </location>
</feature>
<dbReference type="PROSITE" id="PS51832">
    <property type="entry name" value="HD_GYP"/>
    <property type="match status" value="1"/>
</dbReference>
<feature type="transmembrane region" description="Helical" evidence="1">
    <location>
        <begin position="147"/>
        <end position="172"/>
    </location>
</feature>
<dbReference type="InterPro" id="IPR031621">
    <property type="entry name" value="HisKA_7TM"/>
</dbReference>
<evidence type="ECO:0000313" key="3">
    <source>
        <dbReference type="EMBL" id="SHK92588.1"/>
    </source>
</evidence>
<dbReference type="PANTHER" id="PTHR45228:SF8">
    <property type="entry name" value="TWO-COMPONENT RESPONSE REGULATOR-RELATED"/>
    <property type="match status" value="1"/>
</dbReference>
<dbReference type="InterPro" id="IPR003607">
    <property type="entry name" value="HD/PDEase_dom"/>
</dbReference>
<dbReference type="RefSeq" id="WP_143159445.1">
    <property type="nucleotide sequence ID" value="NZ_FRAW01000024.1"/>
</dbReference>
<organism evidence="3 4">
    <name type="scientific">Fibrobacter intestinalis</name>
    <dbReference type="NCBI Taxonomy" id="28122"/>
    <lineage>
        <taxon>Bacteria</taxon>
        <taxon>Pseudomonadati</taxon>
        <taxon>Fibrobacterota</taxon>
        <taxon>Fibrobacteria</taxon>
        <taxon>Fibrobacterales</taxon>
        <taxon>Fibrobacteraceae</taxon>
        <taxon>Fibrobacter</taxon>
    </lineage>
</organism>
<feature type="domain" description="HD-GYP" evidence="2">
    <location>
        <begin position="366"/>
        <end position="574"/>
    </location>
</feature>
<dbReference type="SMART" id="SM00471">
    <property type="entry name" value="HDc"/>
    <property type="match status" value="1"/>
</dbReference>